<reference evidence="4" key="1">
    <citation type="submission" date="2022-12" db="EMBL/GenBank/DDBJ databases">
        <authorList>
            <person name="Petersen C."/>
        </authorList>
    </citation>
    <scope>NUCLEOTIDE SEQUENCE</scope>
    <source>
        <strain evidence="4">IBT 29677</strain>
    </source>
</reference>
<keyword evidence="1" id="KW-0677">Repeat</keyword>
<reference evidence="4" key="2">
    <citation type="journal article" date="2023" name="IMA Fungus">
        <title>Comparative genomic study of the Penicillium genus elucidates a diverse pangenome and 15 lateral gene transfer events.</title>
        <authorList>
            <person name="Petersen C."/>
            <person name="Sorensen T."/>
            <person name="Nielsen M.R."/>
            <person name="Sondergaard T.E."/>
            <person name="Sorensen J.L."/>
            <person name="Fitzpatrick D.A."/>
            <person name="Frisvad J.C."/>
            <person name="Nielsen K.L."/>
        </authorList>
    </citation>
    <scope>NUCLEOTIDE SEQUENCE</scope>
    <source>
        <strain evidence="4">IBT 29677</strain>
    </source>
</reference>
<evidence type="ECO:0000313" key="4">
    <source>
        <dbReference type="EMBL" id="KAJ5387134.1"/>
    </source>
</evidence>
<dbReference type="PROSITE" id="PS50297">
    <property type="entry name" value="ANK_REP_REGION"/>
    <property type="match status" value="1"/>
</dbReference>
<dbReference type="GeneID" id="81373292"/>
<evidence type="ECO:0000256" key="1">
    <source>
        <dbReference type="ARBA" id="ARBA00022737"/>
    </source>
</evidence>
<accession>A0A9W9VQ38</accession>
<dbReference type="InterPro" id="IPR002110">
    <property type="entry name" value="Ankyrin_rpt"/>
</dbReference>
<feature type="repeat" description="ANK" evidence="3">
    <location>
        <begin position="74"/>
        <end position="101"/>
    </location>
</feature>
<comment type="caution">
    <text evidence="4">The sequence shown here is derived from an EMBL/GenBank/DDBJ whole genome shotgun (WGS) entry which is preliminary data.</text>
</comment>
<dbReference type="EMBL" id="JAPZBU010000009">
    <property type="protein sequence ID" value="KAJ5387134.1"/>
    <property type="molecule type" value="Genomic_DNA"/>
</dbReference>
<proteinExistence type="predicted"/>
<gene>
    <name evidence="4" type="ORF">N7509_009675</name>
</gene>
<dbReference type="OrthoDB" id="4322924at2759"/>
<dbReference type="SUPFAM" id="SSF48403">
    <property type="entry name" value="Ankyrin repeat"/>
    <property type="match status" value="1"/>
</dbReference>
<dbReference type="PROSITE" id="PS50088">
    <property type="entry name" value="ANK_REPEAT"/>
    <property type="match status" value="1"/>
</dbReference>
<dbReference type="Proteomes" id="UP001147747">
    <property type="component" value="Unassembled WGS sequence"/>
</dbReference>
<protein>
    <recommendedName>
        <fullName evidence="6">Ankyrin repeat protein</fullName>
    </recommendedName>
</protein>
<dbReference type="AlphaFoldDB" id="A0A9W9VQ38"/>
<dbReference type="PANTHER" id="PTHR24198">
    <property type="entry name" value="ANKYRIN REPEAT AND PROTEIN KINASE DOMAIN-CONTAINING PROTEIN"/>
    <property type="match status" value="1"/>
</dbReference>
<name>A0A9W9VQ38_9EURO</name>
<evidence type="ECO:0000313" key="5">
    <source>
        <dbReference type="Proteomes" id="UP001147747"/>
    </source>
</evidence>
<dbReference type="RefSeq" id="XP_056484932.1">
    <property type="nucleotide sequence ID" value="XM_056634312.1"/>
</dbReference>
<evidence type="ECO:0000256" key="2">
    <source>
        <dbReference type="ARBA" id="ARBA00023043"/>
    </source>
</evidence>
<dbReference type="Pfam" id="PF12796">
    <property type="entry name" value="Ank_2"/>
    <property type="match status" value="1"/>
</dbReference>
<keyword evidence="2 3" id="KW-0040">ANK repeat</keyword>
<organism evidence="4 5">
    <name type="scientific">Penicillium cosmopolitanum</name>
    <dbReference type="NCBI Taxonomy" id="1131564"/>
    <lineage>
        <taxon>Eukaryota</taxon>
        <taxon>Fungi</taxon>
        <taxon>Dikarya</taxon>
        <taxon>Ascomycota</taxon>
        <taxon>Pezizomycotina</taxon>
        <taxon>Eurotiomycetes</taxon>
        <taxon>Eurotiomycetidae</taxon>
        <taxon>Eurotiales</taxon>
        <taxon>Aspergillaceae</taxon>
        <taxon>Penicillium</taxon>
    </lineage>
</organism>
<dbReference type="InterPro" id="IPR036770">
    <property type="entry name" value="Ankyrin_rpt-contain_sf"/>
</dbReference>
<evidence type="ECO:0000256" key="3">
    <source>
        <dbReference type="PROSITE-ProRule" id="PRU00023"/>
    </source>
</evidence>
<dbReference type="PANTHER" id="PTHR24198:SF165">
    <property type="entry name" value="ANKYRIN REPEAT-CONTAINING PROTEIN-RELATED"/>
    <property type="match status" value="1"/>
</dbReference>
<dbReference type="SMART" id="SM00248">
    <property type="entry name" value="ANK"/>
    <property type="match status" value="2"/>
</dbReference>
<dbReference type="GO" id="GO:0005737">
    <property type="term" value="C:cytoplasm"/>
    <property type="evidence" value="ECO:0007669"/>
    <property type="project" value="TreeGrafter"/>
</dbReference>
<dbReference type="Gene3D" id="1.25.40.20">
    <property type="entry name" value="Ankyrin repeat-containing domain"/>
    <property type="match status" value="1"/>
</dbReference>
<evidence type="ECO:0008006" key="6">
    <source>
        <dbReference type="Google" id="ProtNLM"/>
    </source>
</evidence>
<keyword evidence="5" id="KW-1185">Reference proteome</keyword>
<sequence length="116" mass="12492">MQKEIRYSEPISDCVDGMQLSEDDCSSANKTVESPPPAPTSLIHLAVEQGHVGVLRALLDNDNERQNLNAVDASNQTPLHKALEIGQLEVARVLIEYGAQLGNIVDSNTISPLCVA</sequence>